<dbReference type="Gene3D" id="1.10.15.40">
    <property type="entry name" value="Electron transport complex subunit B, putative Fe-S cluster"/>
    <property type="match status" value="1"/>
</dbReference>
<comment type="caution">
    <text evidence="7">The sequence shown here is derived from an EMBL/GenBank/DDBJ whole genome shotgun (WGS) entry which is preliminary data.</text>
</comment>
<dbReference type="InterPro" id="IPR050395">
    <property type="entry name" value="4Fe4S_Ferredoxin_RnfB"/>
</dbReference>
<feature type="domain" description="4Fe-4S ferredoxin-type" evidence="5">
    <location>
        <begin position="38"/>
        <end position="66"/>
    </location>
</feature>
<dbReference type="Pfam" id="PF04060">
    <property type="entry name" value="FeS"/>
    <property type="match status" value="1"/>
</dbReference>
<dbReference type="Pfam" id="PF02906">
    <property type="entry name" value="Fe_hyd_lg_C"/>
    <property type="match status" value="2"/>
</dbReference>
<keyword evidence="8" id="KW-1185">Reference proteome</keyword>
<evidence type="ECO:0000313" key="7">
    <source>
        <dbReference type="EMBL" id="MBC8585448.1"/>
    </source>
</evidence>
<dbReference type="EMBL" id="JACRTD010000004">
    <property type="protein sequence ID" value="MBC8585448.1"/>
    <property type="molecule type" value="Genomic_DNA"/>
</dbReference>
<keyword evidence="4" id="KW-0411">Iron-sulfur</keyword>
<dbReference type="Gene3D" id="3.40.950.10">
    <property type="entry name" value="Fe-only Hydrogenase (Larger Subunit), Chain L, domain 3"/>
    <property type="match status" value="1"/>
</dbReference>
<evidence type="ECO:0000256" key="4">
    <source>
        <dbReference type="ARBA" id="ARBA00023014"/>
    </source>
</evidence>
<keyword evidence="1" id="KW-0004">4Fe-4S</keyword>
<dbReference type="PROSITE" id="PS51379">
    <property type="entry name" value="4FE4S_FER_2"/>
    <property type="match status" value="2"/>
</dbReference>
<dbReference type="Gene3D" id="3.30.70.20">
    <property type="match status" value="1"/>
</dbReference>
<evidence type="ECO:0000256" key="2">
    <source>
        <dbReference type="ARBA" id="ARBA00022723"/>
    </source>
</evidence>
<feature type="domain" description="4Fe-4S ferredoxin-type" evidence="5">
    <location>
        <begin position="8"/>
        <end position="37"/>
    </location>
</feature>
<evidence type="ECO:0000259" key="5">
    <source>
        <dbReference type="PROSITE" id="PS51379"/>
    </source>
</evidence>
<dbReference type="PANTHER" id="PTHR43560:SF1">
    <property type="entry name" value="ION-TRANSLOCATING OXIDOREDUCTASE COMPLEX SUBUNIT B"/>
    <property type="match status" value="1"/>
</dbReference>
<dbReference type="GO" id="GO:0051539">
    <property type="term" value="F:4 iron, 4 sulfur cluster binding"/>
    <property type="evidence" value="ECO:0007669"/>
    <property type="project" value="UniProtKB-KW"/>
</dbReference>
<evidence type="ECO:0000313" key="8">
    <source>
        <dbReference type="Proteomes" id="UP000623678"/>
    </source>
</evidence>
<dbReference type="PROSITE" id="PS00198">
    <property type="entry name" value="4FE4S_FER_1"/>
    <property type="match status" value="2"/>
</dbReference>
<dbReference type="InterPro" id="IPR004108">
    <property type="entry name" value="Fe_hydrogenase_lsu_C"/>
</dbReference>
<dbReference type="AlphaFoldDB" id="A0A926II94"/>
<dbReference type="InterPro" id="IPR009016">
    <property type="entry name" value="Fe_hydrogenase"/>
</dbReference>
<dbReference type="InterPro" id="IPR017900">
    <property type="entry name" value="4Fe4S_Fe_S_CS"/>
</dbReference>
<protein>
    <submittedName>
        <fullName evidence="7">4Fe-4S binding protein</fullName>
    </submittedName>
</protein>
<dbReference type="PANTHER" id="PTHR43560">
    <property type="entry name" value="ION-TRANSLOCATING OXIDOREDUCTASE COMPLEX SUBUNIT B"/>
    <property type="match status" value="1"/>
</dbReference>
<keyword evidence="3" id="KW-0408">Iron</keyword>
<dbReference type="SUPFAM" id="SSF54862">
    <property type="entry name" value="4Fe-4S ferredoxins"/>
    <property type="match status" value="1"/>
</dbReference>
<evidence type="ECO:0000259" key="6">
    <source>
        <dbReference type="PROSITE" id="PS51656"/>
    </source>
</evidence>
<evidence type="ECO:0000256" key="1">
    <source>
        <dbReference type="ARBA" id="ARBA00022485"/>
    </source>
</evidence>
<dbReference type="RefSeq" id="WP_262395227.1">
    <property type="nucleotide sequence ID" value="NZ_JACRTD010000004.1"/>
</dbReference>
<dbReference type="InterPro" id="IPR017896">
    <property type="entry name" value="4Fe4S_Fe-S-bd"/>
</dbReference>
<reference evidence="7" key="1">
    <citation type="submission" date="2020-08" db="EMBL/GenBank/DDBJ databases">
        <title>Genome public.</title>
        <authorList>
            <person name="Liu C."/>
            <person name="Sun Q."/>
        </authorList>
    </citation>
    <scope>NUCLEOTIDE SEQUENCE</scope>
    <source>
        <strain evidence="7">NSJ-64</strain>
    </source>
</reference>
<dbReference type="PROSITE" id="PS51656">
    <property type="entry name" value="4FE4S"/>
    <property type="match status" value="1"/>
</dbReference>
<keyword evidence="2" id="KW-0479">Metal-binding</keyword>
<dbReference type="InterPro" id="IPR007202">
    <property type="entry name" value="4Fe-4S_dom"/>
</dbReference>
<dbReference type="Pfam" id="PF13237">
    <property type="entry name" value="Fer4_10"/>
    <property type="match status" value="1"/>
</dbReference>
<evidence type="ECO:0000256" key="3">
    <source>
        <dbReference type="ARBA" id="ARBA00023004"/>
    </source>
</evidence>
<dbReference type="GO" id="GO:0046872">
    <property type="term" value="F:metal ion binding"/>
    <property type="evidence" value="ECO:0007669"/>
    <property type="project" value="UniProtKB-KW"/>
</dbReference>
<feature type="domain" description="4Fe-4S" evidence="6">
    <location>
        <begin position="364"/>
        <end position="423"/>
    </location>
</feature>
<accession>A0A926II94</accession>
<sequence length="449" mass="49883">MNSALFFHSVTLDRDKCHGCINCVKRCPTEAIRVRDGKAKIIKERCIDCGECIRICPHHAKQALFDPLSVMDEFEYKIALPAPSLYGQFNNLDDIDLILHALILMGFDEVFEVAKAAELVSDATRKYMAREDIVRPVISSACPAVLRLIRVRFPELIPNILPLHAPIEVAARLAKKAAMEKTGLPYEKIGAIFISPCPAKVTAVKMPLGTEKSHIDGVVAIREVYPKLIGLMRHVDTNKDIASAGRMGIGWGSSGGEAAAALKERYLAADGIENVIRVLEDLEDEKFYDLDFVELNACSGGCVGGVLNVENPYIAKAKLKRIRKYRPVSCNHLPDDNLEIYTWDEPVEYEPVLELDSNISVAMEKMRQMRQIEAKLYGMDCGSCGAPSCKALAEDIVRGFSNEEACIFKLRDEMKQMAAGLSRLSSFLPKASREEKDIFDVSQKEGNKQ</sequence>
<dbReference type="Proteomes" id="UP000623678">
    <property type="component" value="Unassembled WGS sequence"/>
</dbReference>
<dbReference type="SUPFAM" id="SSF53920">
    <property type="entry name" value="Fe-only hydrogenase"/>
    <property type="match status" value="1"/>
</dbReference>
<gene>
    <name evidence="7" type="ORF">H8705_07615</name>
</gene>
<proteinExistence type="predicted"/>
<organism evidence="7 8">
    <name type="scientific">Youxingia wuxianensis</name>
    <dbReference type="NCBI Taxonomy" id="2763678"/>
    <lineage>
        <taxon>Bacteria</taxon>
        <taxon>Bacillati</taxon>
        <taxon>Bacillota</taxon>
        <taxon>Clostridia</taxon>
        <taxon>Eubacteriales</taxon>
        <taxon>Oscillospiraceae</taxon>
        <taxon>Youxingia</taxon>
    </lineage>
</organism>
<name>A0A926II94_9FIRM</name>